<reference evidence="2 3" key="1">
    <citation type="submission" date="2007-11" db="EMBL/GenBank/DDBJ databases">
        <title>Complete sequence of chromosome of Shewanella baltica OS195.</title>
        <authorList>
            <consortium name="US DOE Joint Genome Institute"/>
            <person name="Copeland A."/>
            <person name="Lucas S."/>
            <person name="Lapidus A."/>
            <person name="Barry K."/>
            <person name="Glavina del Rio T."/>
            <person name="Dalin E."/>
            <person name="Tice H."/>
            <person name="Pitluck S."/>
            <person name="Chain P."/>
            <person name="Malfatti S."/>
            <person name="Shin M."/>
            <person name="Vergez L."/>
            <person name="Schmutz J."/>
            <person name="Larimer F."/>
            <person name="Land M."/>
            <person name="Hauser L."/>
            <person name="Kyrpides N."/>
            <person name="Kim E."/>
            <person name="Brettar I."/>
            <person name="Rodrigues J."/>
            <person name="Konstantinidis K."/>
            <person name="Klappenbach J."/>
            <person name="Hofle M."/>
            <person name="Tiedje J."/>
            <person name="Richardson P."/>
        </authorList>
    </citation>
    <scope>NUCLEOTIDE SEQUENCE [LARGE SCALE GENOMIC DNA]</scope>
    <source>
        <strain evidence="2 3">OS195</strain>
    </source>
</reference>
<evidence type="ECO:0000313" key="3">
    <source>
        <dbReference type="Proteomes" id="UP000000770"/>
    </source>
</evidence>
<keyword evidence="1" id="KW-1133">Transmembrane helix</keyword>
<dbReference type="RefSeq" id="WP_012197498.1">
    <property type="nucleotide sequence ID" value="NC_009997.1"/>
</dbReference>
<accession>A9KZ93</accession>
<dbReference type="EMBL" id="CP000891">
    <property type="protein sequence ID" value="ABX50541.1"/>
    <property type="molecule type" value="Genomic_DNA"/>
</dbReference>
<dbReference type="Proteomes" id="UP000000770">
    <property type="component" value="Chromosome"/>
</dbReference>
<keyword evidence="1" id="KW-0472">Membrane</keyword>
<evidence type="ECO:0000256" key="1">
    <source>
        <dbReference type="SAM" id="Phobius"/>
    </source>
</evidence>
<sequence length="324" mass="36787">MNEPIIKDHLGRKACKKIVSYCESWFIKHVVKPIFFLLPPSLLTMLAVRKGMQEDVIDYFGQTAGEFLNNSALLIIICTYIYVVLMRAIYAGIENHAKPAKELEVGDLLALLKAIDIVVGDKTKRVTSEVKGIINNANVINELKFLQSIRPEQQIPLLVVGLRSVFEYMDKQKTVYRVGLLRIENDKPVDWFSFDPASLPPRTEAQTLSAPTSTVSQCIKNKSLVIVEDIQKELNKRTKKERRYIKSNTQETDEGSQLCYPLIHPATNKVEYVFTIAGNRAGCLNENYSELYAWVIRHFSIRVSLEHSLLIVKEKANESTKEAA</sequence>
<proteinExistence type="predicted"/>
<dbReference type="KEGG" id="sbn:Sbal195_3379"/>
<dbReference type="GeneID" id="11773423"/>
<feature type="transmembrane region" description="Helical" evidence="1">
    <location>
        <begin position="72"/>
        <end position="93"/>
    </location>
</feature>
<dbReference type="HOGENOM" id="CLU_857640_0_0_6"/>
<dbReference type="AlphaFoldDB" id="A9KZ93"/>
<gene>
    <name evidence="2" type="ordered locus">Sbal195_3379</name>
</gene>
<protein>
    <submittedName>
        <fullName evidence="2">Uncharacterized protein</fullName>
    </submittedName>
</protein>
<organism evidence="2 3">
    <name type="scientific">Shewanella baltica (strain OS195)</name>
    <dbReference type="NCBI Taxonomy" id="399599"/>
    <lineage>
        <taxon>Bacteria</taxon>
        <taxon>Pseudomonadati</taxon>
        <taxon>Pseudomonadota</taxon>
        <taxon>Gammaproteobacteria</taxon>
        <taxon>Alteromonadales</taxon>
        <taxon>Shewanellaceae</taxon>
        <taxon>Shewanella</taxon>
    </lineage>
</organism>
<name>A9KZ93_SHEB9</name>
<evidence type="ECO:0000313" key="2">
    <source>
        <dbReference type="EMBL" id="ABX50541.1"/>
    </source>
</evidence>
<keyword evidence="1" id="KW-0812">Transmembrane</keyword>